<dbReference type="GO" id="GO:0005737">
    <property type="term" value="C:cytoplasm"/>
    <property type="evidence" value="ECO:0007669"/>
    <property type="project" value="TreeGrafter"/>
</dbReference>
<keyword evidence="2" id="KW-1185">Reference proteome</keyword>
<name>A0A5N5D7L6_9PEZI</name>
<dbReference type="EMBL" id="VCHE01000056">
    <property type="protein sequence ID" value="KAB2573607.1"/>
    <property type="molecule type" value="Genomic_DNA"/>
</dbReference>
<evidence type="ECO:0000313" key="1">
    <source>
        <dbReference type="EMBL" id="KAB2573607.1"/>
    </source>
</evidence>
<reference evidence="1 2" key="1">
    <citation type="journal article" date="2019" name="Sci. Rep.">
        <title>A multi-omics analysis of the grapevine pathogen Lasiodiplodia theobromae reveals that temperature affects the expression of virulence- and pathogenicity-related genes.</title>
        <authorList>
            <person name="Felix C."/>
            <person name="Meneses R."/>
            <person name="Goncalves M.F.M."/>
            <person name="Tilleman L."/>
            <person name="Duarte A.S."/>
            <person name="Jorrin-Novo J.V."/>
            <person name="Van de Peer Y."/>
            <person name="Deforce D."/>
            <person name="Van Nieuwerburgh F."/>
            <person name="Esteves A.C."/>
            <person name="Alves A."/>
        </authorList>
    </citation>
    <scope>NUCLEOTIDE SEQUENCE [LARGE SCALE GENOMIC DNA]</scope>
    <source>
        <strain evidence="1 2">LA-SOL3</strain>
    </source>
</reference>
<dbReference type="Gene3D" id="3.50.50.100">
    <property type="match status" value="1"/>
</dbReference>
<comment type="caution">
    <text evidence="1">The sequence shown here is derived from an EMBL/GenBank/DDBJ whole genome shotgun (WGS) entry which is preliminary data.</text>
</comment>
<proteinExistence type="predicted"/>
<dbReference type="Proteomes" id="UP000325902">
    <property type="component" value="Unassembled WGS sequence"/>
</dbReference>
<accession>A0A5N5D7L6</accession>
<feature type="non-terminal residue" evidence="1">
    <location>
        <position position="153"/>
    </location>
</feature>
<dbReference type="GO" id="GO:0004174">
    <property type="term" value="F:electron-transferring-flavoprotein dehydrogenase activity"/>
    <property type="evidence" value="ECO:0007669"/>
    <property type="project" value="TreeGrafter"/>
</dbReference>
<dbReference type="AlphaFoldDB" id="A0A5N5D7L6"/>
<dbReference type="OrthoDB" id="202203at2759"/>
<evidence type="ECO:0008006" key="3">
    <source>
        <dbReference type="Google" id="ProtNLM"/>
    </source>
</evidence>
<protein>
    <recommendedName>
        <fullName evidence="3">FAD/NAD(P)-binding domain-containing protein</fullName>
    </recommendedName>
</protein>
<organism evidence="1 2">
    <name type="scientific">Lasiodiplodia theobromae</name>
    <dbReference type="NCBI Taxonomy" id="45133"/>
    <lineage>
        <taxon>Eukaryota</taxon>
        <taxon>Fungi</taxon>
        <taxon>Dikarya</taxon>
        <taxon>Ascomycota</taxon>
        <taxon>Pezizomycotina</taxon>
        <taxon>Dothideomycetes</taxon>
        <taxon>Dothideomycetes incertae sedis</taxon>
        <taxon>Botryosphaeriales</taxon>
        <taxon>Botryosphaeriaceae</taxon>
        <taxon>Lasiodiplodia</taxon>
    </lineage>
</organism>
<dbReference type="SUPFAM" id="SSF51905">
    <property type="entry name" value="FAD/NAD(P)-binding domain"/>
    <property type="match status" value="1"/>
</dbReference>
<dbReference type="InterPro" id="IPR036188">
    <property type="entry name" value="FAD/NAD-bd_sf"/>
</dbReference>
<dbReference type="GO" id="GO:0050660">
    <property type="term" value="F:flavin adenine dinucleotide binding"/>
    <property type="evidence" value="ECO:0007669"/>
    <property type="project" value="TreeGrafter"/>
</dbReference>
<sequence length="153" mass="17084">MSSSTSSTFLKKTRLFLRFFTYALSTLFQNLSHTLSATLHRLLYKPLPATEPRQNVVIVGASFAGYYAAQFLATSLPPTHRVVVVEPHSHFHFTWVFPRLAAGGAAQAGHEHEAFIPYGPHLRRAPADAVVWKRDKVERVGRESVVLRGGEEV</sequence>
<gene>
    <name evidence="1" type="ORF">DBV05_g7789</name>
</gene>
<dbReference type="PANTHER" id="PTHR43735">
    <property type="entry name" value="APOPTOSIS-INDUCING FACTOR 1"/>
    <property type="match status" value="1"/>
</dbReference>
<evidence type="ECO:0000313" key="2">
    <source>
        <dbReference type="Proteomes" id="UP000325902"/>
    </source>
</evidence>
<dbReference type="PANTHER" id="PTHR43735:SF11">
    <property type="entry name" value="HYPOTHETICAL OXIDOREDUCTASE (EUROFUNG)"/>
    <property type="match status" value="1"/>
</dbReference>